<dbReference type="KEGG" id="cdep:91087843"/>
<feature type="compositionally biased region" description="Polar residues" evidence="1">
    <location>
        <begin position="123"/>
        <end position="136"/>
    </location>
</feature>
<gene>
    <name evidence="3" type="ORF">L203_103633</name>
</gene>
<dbReference type="Proteomes" id="UP000094043">
    <property type="component" value="Chromosome 4"/>
</dbReference>
<accession>A0AAJ8M1T8</accession>
<feature type="compositionally biased region" description="Basic residues" evidence="1">
    <location>
        <begin position="9"/>
        <end position="20"/>
    </location>
</feature>
<protein>
    <recommendedName>
        <fullName evidence="2">Wings apart-like protein C-terminal domain-containing protein</fullName>
    </recommendedName>
</protein>
<evidence type="ECO:0000313" key="3">
    <source>
        <dbReference type="EMBL" id="WVN88423.1"/>
    </source>
</evidence>
<name>A0AAJ8M1T8_9TREE</name>
<feature type="region of interest" description="Disordered" evidence="1">
    <location>
        <begin position="1"/>
        <end position="148"/>
    </location>
</feature>
<evidence type="ECO:0000259" key="2">
    <source>
        <dbReference type="Pfam" id="PF07814"/>
    </source>
</evidence>
<sequence>MSSSFPKKTYGRRATVHKEKRKGETITAEESSQGENTVQDKRLKEEKSSSSKNGLLRERRELIREKGNAEEATTRDWIKNPSSSPVSLTSTSRSLSPSPSRKMSNSNATEPPGCSQSRKRTATWPNSNQDNTSNVQIEPPSSPSALSSVISMHDAKPIAAVQSHEPLIESLESCLNNSDAPDVSLLSNISRKRTLSQSSTNGQDSQREGSIDSHPLHKFGGSRRMLTKTQSLGLNAPSTPTRHLLGGDMPHESPSGSGTSSLTPSRTFRRMKSLPESPRKSTPKCSTDSDQPIQTVRPPGSGGKAKRTYGKVRTMLVELPGGISQKSTTLIGENENEKSQPQASYAELRQKYEIDNTVNLVKSNSASLMTDLLQAKAPETVSDMRSRGENRRFVDELSYLLEGIADLNSSASFRRSSAIDMLQNMLDETWINKMKGCGQVGRTWECLIGASMDGDDIMEGACLLFLVILLQSGSGLEHVLHSDPERSRSLILRLVNIQDGPLDPLYKLKPASNVLKLRKLSQNIRLNRAATKLTTRRLSAMVIVSICKMMPLAFEERAIATKMLLETIKSLGREVSLVRDRFDWYEKGLDLQTSEHAIDFEHINLCLQIISFIISSLPEQSEEFQISHKSPVQDILDIAIAGCSAVSATPQAGVFDLSQLAKRAIQFLAHLATISPVCASMIIRSEGGTTCLARVMLQRKLFVNRRQSADSMIGSIGTGIDEKIATAESSDLDDIFEEELLCFVLALMTTAVLAEKDAARLVGSVKIQEDCIARRPCLRRCRCASAEFLGHHLSKLYSRYTVHAEDPLSSILRTNLALLLSNLLGETTLIDDSIIDSLPGELREDKLKGLMRSVRELYTLQSMLQDTFKRLLPQGLVTDGDQSMSEAGDEKEESTVISSAIQNIEGLLA</sequence>
<evidence type="ECO:0000256" key="1">
    <source>
        <dbReference type="SAM" id="MobiDB-lite"/>
    </source>
</evidence>
<feature type="compositionally biased region" description="Low complexity" evidence="1">
    <location>
        <begin position="253"/>
        <end position="265"/>
    </location>
</feature>
<organism evidence="3 4">
    <name type="scientific">Cryptococcus depauperatus CBS 7841</name>
    <dbReference type="NCBI Taxonomy" id="1295531"/>
    <lineage>
        <taxon>Eukaryota</taxon>
        <taxon>Fungi</taxon>
        <taxon>Dikarya</taxon>
        <taxon>Basidiomycota</taxon>
        <taxon>Agaricomycotina</taxon>
        <taxon>Tremellomycetes</taxon>
        <taxon>Tremellales</taxon>
        <taxon>Cryptococcaceae</taxon>
        <taxon>Cryptococcus</taxon>
    </lineage>
</organism>
<dbReference type="EMBL" id="CP143787">
    <property type="protein sequence ID" value="WVN88423.1"/>
    <property type="molecule type" value="Genomic_DNA"/>
</dbReference>
<dbReference type="InterPro" id="IPR011989">
    <property type="entry name" value="ARM-like"/>
</dbReference>
<dbReference type="InterPro" id="IPR022771">
    <property type="entry name" value="WAPL_C"/>
</dbReference>
<dbReference type="RefSeq" id="XP_066069123.1">
    <property type="nucleotide sequence ID" value="XM_066213026.1"/>
</dbReference>
<feature type="compositionally biased region" description="Polar residues" evidence="1">
    <location>
        <begin position="191"/>
        <end position="204"/>
    </location>
</feature>
<dbReference type="Pfam" id="PF07814">
    <property type="entry name" value="WAPL"/>
    <property type="match status" value="1"/>
</dbReference>
<evidence type="ECO:0000313" key="4">
    <source>
        <dbReference type="Proteomes" id="UP000094043"/>
    </source>
</evidence>
<reference evidence="3" key="2">
    <citation type="journal article" date="2022" name="Elife">
        <title>Obligate sexual reproduction of a homothallic fungus closely related to the Cryptococcus pathogenic species complex.</title>
        <authorList>
            <person name="Passer A.R."/>
            <person name="Clancey S.A."/>
            <person name="Shea T."/>
            <person name="David-Palma M."/>
            <person name="Averette A.F."/>
            <person name="Boekhout T."/>
            <person name="Porcel B.M."/>
            <person name="Nowrousian M."/>
            <person name="Cuomo C.A."/>
            <person name="Sun S."/>
            <person name="Heitman J."/>
            <person name="Coelho M.A."/>
        </authorList>
    </citation>
    <scope>NUCLEOTIDE SEQUENCE</scope>
    <source>
        <strain evidence="3">CBS 7841</strain>
    </source>
</reference>
<feature type="region of interest" description="Disordered" evidence="1">
    <location>
        <begin position="191"/>
        <end position="307"/>
    </location>
</feature>
<feature type="compositionally biased region" description="Basic and acidic residues" evidence="1">
    <location>
        <begin position="205"/>
        <end position="215"/>
    </location>
</feature>
<feature type="compositionally biased region" description="Polar residues" evidence="1">
    <location>
        <begin position="227"/>
        <end position="241"/>
    </location>
</feature>
<feature type="compositionally biased region" description="Low complexity" evidence="1">
    <location>
        <begin position="79"/>
        <end position="106"/>
    </location>
</feature>
<reference evidence="3" key="1">
    <citation type="submission" date="2016-06" db="EMBL/GenBank/DDBJ databases">
        <authorList>
            <person name="Cuomo C."/>
            <person name="Litvintseva A."/>
            <person name="Heitman J."/>
            <person name="Chen Y."/>
            <person name="Sun S."/>
            <person name="Springer D."/>
            <person name="Dromer F."/>
            <person name="Young S."/>
            <person name="Zeng Q."/>
            <person name="Chapman S."/>
            <person name="Gujja S."/>
            <person name="Saif S."/>
            <person name="Birren B."/>
        </authorList>
    </citation>
    <scope>NUCLEOTIDE SEQUENCE</scope>
    <source>
        <strain evidence="3">CBS 7841</strain>
    </source>
</reference>
<feature type="compositionally biased region" description="Basic and acidic residues" evidence="1">
    <location>
        <begin position="38"/>
        <end position="78"/>
    </location>
</feature>
<dbReference type="GeneID" id="91087843"/>
<reference evidence="3" key="3">
    <citation type="submission" date="2024-01" db="EMBL/GenBank/DDBJ databases">
        <authorList>
            <person name="Coelho M.A."/>
            <person name="David-Palma M."/>
            <person name="Shea T."/>
            <person name="Sun S."/>
            <person name="Cuomo C.A."/>
            <person name="Heitman J."/>
        </authorList>
    </citation>
    <scope>NUCLEOTIDE SEQUENCE</scope>
    <source>
        <strain evidence="3">CBS 7841</strain>
    </source>
</reference>
<feature type="domain" description="Wings apart-like protein C-terminal" evidence="2">
    <location>
        <begin position="381"/>
        <end position="638"/>
    </location>
</feature>
<keyword evidence="4" id="KW-1185">Reference proteome</keyword>
<feature type="compositionally biased region" description="Polar residues" evidence="1">
    <location>
        <begin position="283"/>
        <end position="294"/>
    </location>
</feature>
<dbReference type="AlphaFoldDB" id="A0AAJ8M1T8"/>
<feature type="compositionally biased region" description="Polar residues" evidence="1">
    <location>
        <begin position="28"/>
        <end position="37"/>
    </location>
</feature>
<proteinExistence type="predicted"/>
<dbReference type="Gene3D" id="1.25.10.10">
    <property type="entry name" value="Leucine-rich Repeat Variant"/>
    <property type="match status" value="1"/>
</dbReference>